<sequence length="1733" mass="178523">MSGPAVHRCRLETTLLPDPPFHRFLPTPFPPSDDYKSCCTEDAGSSKVSDEFVKELAGLIAATDVSFLNPRCDETPRASAAMTPLQAQLLEISPTLFGATSTPAPRPGTRASARRKTGEKTTPGAHAGAAANRSQVMTPSPQLTMPQAVAPQQRRTVLPFTMTCIKKEMAPSQDELCRHASDALASAVAEYLRQEPVDTAGGETDWPAWSQALDRLLAALVQCSSCPAMLHAVAGKLLPGPVLPPDVASALTQSLLVAAGGAEPCRPTPDRDGSPEEQAYKVNILGTRCLLILALHPFLSGEGASDVEVLQRICRSLRSVTCHSVLPFLDPAWASLFRPDLLGTSPDEEGKARGGPAQAARGPDFQTVCHHAQAALANLADLVSGPGQPLPTHALGPVVTCAAQVLGSAGSAGSAAALCARAADLVGAVLGACPELRQEVVADVLRHALLPLGGGTTRATTAGLRDPAPGVTPGVPPHPSVELPCRAATHAATALLAGMHRCVALPAPGACSAPGLDCSAPALSCADGVWRGLLERCAAQRAQRGDAEHDARAALEALVAELVGLAWAPEWPAAQCMLGRLVPALVCASRTGDAGMEQFCLAVAGKLVGPLGLLSVTPTRDVAWAGGDQAAEGGEAPDPAGAATAALARHLVTCGLPHAARFAAVLHYAEGVQQLRQASTLTPGDAPQAVPAEAAEALLLQAHCLLEAAPFGTTRLTDAEAGRASRAASLGRTKRARHVLLRWILDSLDGAAAAPATRARALKALGEAVRVEPGLLGTPTVRAAVEAALTDEAVSVREAGLNLLLPHARQSEDLALEYYDALVRASKDVGVSVRKVGVRALADCFLLPDPASPRAMETARHILLRAGDAEASVRDVVARTFHALWFADGTPAPAGTGLPPGEQPPDSLQGAPPLDAGRAQAGASLGVRASLLAALAASMRRGAGRAFHLPLELGHPLVVVLRAALEHGGPGRDAQARHSAGCAMAGALLGQVIAAHEGEEPAAHAGALGPLLALHALARVSPDLCLPPDRPGSMLASLAPYLRGAGSAGAGDRLHADYLLALLALVHSLVEALGPATLLAQGAGLVETLASLVNKHPFVQVVGAACRTLCALSRSAPPAAAAVAQLAGVYATWLQDPDREGPQRPHLSRFLFILGQLCRHDGGAVLDEGRRGVTAGVTLSVPAVQGIILRHYHRAEATPTERESALQALGGLVLARPGIMLGPGAPPNVAMKQALADDAAAALKLRALSNLADLLHPEGATRTAGERPGAVAVGSVPTCNGTGDALSHVGSIVQDHWDLVLARALESGAEEAEAVRARALDVMEAVLREGLVGPWTAVQALGTLACDPGAENAARAVALLGSLVARHAAYVGAERLVQGIQAAPAFLATADAGHGVRLLERSGVFASLAELYELAIRPHPKLCTDFFKVAVRRFRTAASVPCVPPPDAAAPPASTGHTSELPFLALTLAHLRLRRGDEACALLAEVSGVLSARGEEAAWELREALARGSQDPGGPTPSTAPLLALALLLRLKNYLQGAYAISDDRIAAYASSGERRRQEERIQVSPSCAPDARALAPEHFGDMASGQAQDPAAALQAFEEALGEDGAPVIQASTPAEHGTGQKTAGGVNKRRRTGMGGVGKGKENHTPSPGDSTEDVDAEPMSTRGKSRGARGASITPQTTVLRTSSRIKRSLARVATAQASDPESEGEGGDATDGDDDWSPGADQTRKKLRL</sequence>
<protein>
    <recommendedName>
        <fullName evidence="6">Sister chromatid cohesion protein</fullName>
    </recommendedName>
</protein>
<dbReference type="PANTHER" id="PTHR21704:SF18">
    <property type="entry name" value="NIPPED-B-LIKE PROTEIN"/>
    <property type="match status" value="1"/>
</dbReference>
<dbReference type="Pfam" id="PF12765">
    <property type="entry name" value="Cohesin_HEAT"/>
    <property type="match status" value="1"/>
</dbReference>
<dbReference type="GO" id="GO:0034087">
    <property type="term" value="P:establishment of mitotic sister chromatid cohesion"/>
    <property type="evidence" value="ECO:0007669"/>
    <property type="project" value="TreeGrafter"/>
</dbReference>
<keyword evidence="4 6" id="KW-0539">Nucleus</keyword>
<evidence type="ECO:0000256" key="5">
    <source>
        <dbReference type="ARBA" id="ARBA00023306"/>
    </source>
</evidence>
<evidence type="ECO:0000256" key="7">
    <source>
        <dbReference type="SAM" id="MobiDB-lite"/>
    </source>
</evidence>
<keyword evidence="5 6" id="KW-0131">Cell cycle</keyword>
<dbReference type="GO" id="GO:0071169">
    <property type="term" value="P:establishment of protein localization to chromatin"/>
    <property type="evidence" value="ECO:0007669"/>
    <property type="project" value="TreeGrafter"/>
</dbReference>
<organism evidence="9">
    <name type="scientific">Auxenochlorella protothecoides</name>
    <name type="common">Green microalga</name>
    <name type="synonym">Chlorella protothecoides</name>
    <dbReference type="NCBI Taxonomy" id="3075"/>
    <lineage>
        <taxon>Eukaryota</taxon>
        <taxon>Viridiplantae</taxon>
        <taxon>Chlorophyta</taxon>
        <taxon>core chlorophytes</taxon>
        <taxon>Trebouxiophyceae</taxon>
        <taxon>Chlorellales</taxon>
        <taxon>Chlorellaceae</taxon>
        <taxon>Auxenochlorella</taxon>
    </lineage>
</organism>
<dbReference type="InterPro" id="IPR024986">
    <property type="entry name" value="Nipped-B_C"/>
</dbReference>
<evidence type="ECO:0000256" key="4">
    <source>
        <dbReference type="ARBA" id="ARBA00023242"/>
    </source>
</evidence>
<dbReference type="InterPro" id="IPR033031">
    <property type="entry name" value="Scc2/Nipped-B"/>
</dbReference>
<dbReference type="InterPro" id="IPR011989">
    <property type="entry name" value="ARM-like"/>
</dbReference>
<feature type="region of interest" description="Disordered" evidence="7">
    <location>
        <begin position="892"/>
        <end position="915"/>
    </location>
</feature>
<feature type="region of interest" description="Disordered" evidence="7">
    <location>
        <begin position="1611"/>
        <end position="1733"/>
    </location>
</feature>
<evidence type="ECO:0000313" key="9">
    <source>
        <dbReference type="EMBL" id="JAT77681.1"/>
    </source>
</evidence>
<dbReference type="GO" id="GO:0010468">
    <property type="term" value="P:regulation of gene expression"/>
    <property type="evidence" value="ECO:0007669"/>
    <property type="project" value="InterPro"/>
</dbReference>
<comment type="subcellular location">
    <subcellularLocation>
        <location evidence="1 6">Nucleus</location>
    </subcellularLocation>
</comment>
<gene>
    <name evidence="9" type="ORF">g.87421</name>
</gene>
<comment type="similarity">
    <text evidence="2 6">Belongs to the SCC2/Nipped-B family.</text>
</comment>
<dbReference type="SUPFAM" id="SSF48371">
    <property type="entry name" value="ARM repeat"/>
    <property type="match status" value="1"/>
</dbReference>
<feature type="region of interest" description="Disordered" evidence="7">
    <location>
        <begin position="97"/>
        <end position="135"/>
    </location>
</feature>
<evidence type="ECO:0000256" key="3">
    <source>
        <dbReference type="ARBA" id="ARBA00022737"/>
    </source>
</evidence>
<evidence type="ECO:0000256" key="1">
    <source>
        <dbReference type="ARBA" id="ARBA00004123"/>
    </source>
</evidence>
<feature type="compositionally biased region" description="Acidic residues" evidence="7">
    <location>
        <begin position="1704"/>
        <end position="1720"/>
    </location>
</feature>
<dbReference type="Pfam" id="PF12830">
    <property type="entry name" value="Nipped-B_C"/>
    <property type="match status" value="1"/>
</dbReference>
<dbReference type="GO" id="GO:0003682">
    <property type="term" value="F:chromatin binding"/>
    <property type="evidence" value="ECO:0007669"/>
    <property type="project" value="TreeGrafter"/>
</dbReference>
<dbReference type="EMBL" id="GDKF01000941">
    <property type="protein sequence ID" value="JAT77681.1"/>
    <property type="molecule type" value="Transcribed_RNA"/>
</dbReference>
<dbReference type="GO" id="GO:1990414">
    <property type="term" value="P:replication-born double-strand break repair via sister chromatid exchange"/>
    <property type="evidence" value="ECO:0007669"/>
    <property type="project" value="TreeGrafter"/>
</dbReference>
<feature type="compositionally biased region" description="Polar residues" evidence="7">
    <location>
        <begin position="1676"/>
        <end position="1686"/>
    </location>
</feature>
<evidence type="ECO:0000259" key="8">
    <source>
        <dbReference type="Pfam" id="PF12830"/>
    </source>
</evidence>
<feature type="domain" description="Sister chromatid cohesion C-terminal" evidence="8">
    <location>
        <begin position="1290"/>
        <end position="1486"/>
    </location>
</feature>
<keyword evidence="3 6" id="KW-0677">Repeat</keyword>
<dbReference type="PANTHER" id="PTHR21704">
    <property type="entry name" value="NIPPED-B-LIKE PROTEIN DELANGIN SCC2-RELATED"/>
    <property type="match status" value="1"/>
</dbReference>
<dbReference type="InterPro" id="IPR026003">
    <property type="entry name" value="Cohesin_HEAT"/>
</dbReference>
<dbReference type="InterPro" id="IPR016024">
    <property type="entry name" value="ARM-type_fold"/>
</dbReference>
<dbReference type="GO" id="GO:0061775">
    <property type="term" value="F:cohesin loader activity"/>
    <property type="evidence" value="ECO:0007669"/>
    <property type="project" value="InterPro"/>
</dbReference>
<proteinExistence type="inferred from homology"/>
<evidence type="ECO:0000256" key="6">
    <source>
        <dbReference type="RuleBase" id="RU364107"/>
    </source>
</evidence>
<reference evidence="9" key="1">
    <citation type="submission" date="2015-08" db="EMBL/GenBank/DDBJ databases">
        <authorList>
            <person name="Babu N.S."/>
            <person name="Beckwith C.J."/>
            <person name="Beseler K.G."/>
            <person name="Brison A."/>
            <person name="Carone J.V."/>
            <person name="Caskin T.P."/>
            <person name="Diamond M."/>
            <person name="Durham M.E."/>
            <person name="Foxe J.M."/>
            <person name="Go M."/>
            <person name="Henderson B.A."/>
            <person name="Jones I.B."/>
            <person name="McGettigan J.A."/>
            <person name="Micheletti S.J."/>
            <person name="Nasrallah M.E."/>
            <person name="Ortiz D."/>
            <person name="Piller C.R."/>
            <person name="Privatt S.R."/>
            <person name="Schneider S.L."/>
            <person name="Sharp S."/>
            <person name="Smith T.C."/>
            <person name="Stanton J.D."/>
            <person name="Ullery H.E."/>
            <person name="Wilson R.J."/>
            <person name="Serrano M.G."/>
            <person name="Buck G."/>
            <person name="Lee V."/>
            <person name="Wang Y."/>
            <person name="Carvalho R."/>
            <person name="Voegtly L."/>
            <person name="Shi R."/>
            <person name="Duckworth R."/>
            <person name="Johnson A."/>
            <person name="Loviza R."/>
            <person name="Walstead R."/>
            <person name="Shah Z."/>
            <person name="Kiflezghi M."/>
            <person name="Wade K."/>
            <person name="Ball S.L."/>
            <person name="Bradley K.W."/>
            <person name="Asai D.J."/>
            <person name="Bowman C.A."/>
            <person name="Russell D.A."/>
            <person name="Pope W.H."/>
            <person name="Jacobs-Sera D."/>
            <person name="Hendrix R.W."/>
            <person name="Hatfull G.F."/>
        </authorList>
    </citation>
    <scope>NUCLEOTIDE SEQUENCE</scope>
</reference>
<dbReference type="GO" id="GO:0090694">
    <property type="term" value="C:Scc2-Scc4 cohesin loading complex"/>
    <property type="evidence" value="ECO:0007669"/>
    <property type="project" value="TreeGrafter"/>
</dbReference>
<dbReference type="GO" id="GO:0140588">
    <property type="term" value="P:chromatin looping"/>
    <property type="evidence" value="ECO:0007669"/>
    <property type="project" value="InterPro"/>
</dbReference>
<evidence type="ECO:0000256" key="2">
    <source>
        <dbReference type="ARBA" id="ARBA00009252"/>
    </source>
</evidence>
<accession>A0A1D2AF32</accession>
<dbReference type="Gene3D" id="1.25.10.10">
    <property type="entry name" value="Leucine-rich Repeat Variant"/>
    <property type="match status" value="1"/>
</dbReference>
<name>A0A1D2AF32_AUXPR</name>